<dbReference type="InterPro" id="IPR026263">
    <property type="entry name" value="Alkaline_phosphatase_prok"/>
</dbReference>
<protein>
    <recommendedName>
        <fullName evidence="2">Alkaline phosphatase family protein</fullName>
    </recommendedName>
</protein>
<dbReference type="Pfam" id="PF01663">
    <property type="entry name" value="Phosphodiest"/>
    <property type="match status" value="1"/>
</dbReference>
<proteinExistence type="predicted"/>
<dbReference type="GO" id="GO:0004035">
    <property type="term" value="F:alkaline phosphatase activity"/>
    <property type="evidence" value="ECO:0007669"/>
    <property type="project" value="InterPro"/>
</dbReference>
<dbReference type="PROSITE" id="PS51257">
    <property type="entry name" value="PROKAR_LIPOPROTEIN"/>
    <property type="match status" value="1"/>
</dbReference>
<dbReference type="EMBL" id="UINC01017734">
    <property type="protein sequence ID" value="SVA73871.1"/>
    <property type="molecule type" value="Genomic_DNA"/>
</dbReference>
<evidence type="ECO:0008006" key="2">
    <source>
        <dbReference type="Google" id="ProtNLM"/>
    </source>
</evidence>
<gene>
    <name evidence="1" type="ORF">METZ01_LOCUS126725</name>
</gene>
<dbReference type="PIRSF" id="PIRSF031924">
    <property type="entry name" value="Pi-irrepressible_AP"/>
    <property type="match status" value="1"/>
</dbReference>
<name>A0A381YB88_9ZZZZ</name>
<dbReference type="SUPFAM" id="SSF53649">
    <property type="entry name" value="Alkaline phosphatase-like"/>
    <property type="match status" value="1"/>
</dbReference>
<dbReference type="InterPro" id="IPR002591">
    <property type="entry name" value="Phosphodiest/P_Trfase"/>
</dbReference>
<dbReference type="AlphaFoldDB" id="A0A381YB88"/>
<accession>A0A381YB88</accession>
<evidence type="ECO:0000313" key="1">
    <source>
        <dbReference type="EMBL" id="SVA73871.1"/>
    </source>
</evidence>
<organism evidence="1">
    <name type="scientific">marine metagenome</name>
    <dbReference type="NCBI Taxonomy" id="408172"/>
    <lineage>
        <taxon>unclassified sequences</taxon>
        <taxon>metagenomes</taxon>
        <taxon>ecological metagenomes</taxon>
    </lineage>
</organism>
<reference evidence="1" key="1">
    <citation type="submission" date="2018-05" db="EMBL/GenBank/DDBJ databases">
        <authorList>
            <person name="Lanie J.A."/>
            <person name="Ng W.-L."/>
            <person name="Kazmierczak K.M."/>
            <person name="Andrzejewski T.M."/>
            <person name="Davidsen T.M."/>
            <person name="Wayne K.J."/>
            <person name="Tettelin H."/>
            <person name="Glass J.I."/>
            <person name="Rusch D."/>
            <person name="Podicherti R."/>
            <person name="Tsui H.-C.T."/>
            <person name="Winkler M.E."/>
        </authorList>
    </citation>
    <scope>NUCLEOTIDE SEQUENCE</scope>
</reference>
<sequence length="527" mass="58245">MSKRILTLLLLGMASACQPTSEDADPPTLAILMAVDQLRADLLKNYDPLFVGGFRRLLDEGYRFENATHDHAVTTTAPGHTTLATGVHPTRHGVVGNSWSELEEGRWRNVYSLQDLDTEILGYPELPGRAPTNIYRAGLPDWIVANDPASRVVSISRKDRAAIGLAAKAAGDVYWLADEGGEFVTSDYYRAEYPAWITEFNATTMPLVYSDSVWESIIPTTALSLTRPDRSRFELDGEHTVFPHRASETVDASDPRALNHWRYEFTPFPDRAVFALATEAIRELQLGQRGSVDYLGISLSQTDLIGHNFGPRSREQLDNLLRLDVELGRFLSFLDEAVGPGRWVLGLSADHGVLDIPEHLAEQGVDASRLTRSDRRQLSRSIQDVLDNVDDEDEPAEAVKEAVLSLPFVAAAYTFDGVEQGQAIDSFQVLYGRSHSRTRIVGLAARSGVYARFGPNVLESSFLRTSHGSPYYYDRHVPMIFLGGTISAGVSSDRVATVDMAPTLAWLTDTPAPDDLDGTILERSLRR</sequence>
<dbReference type="Gene3D" id="3.40.720.10">
    <property type="entry name" value="Alkaline Phosphatase, subunit A"/>
    <property type="match status" value="2"/>
</dbReference>
<dbReference type="InterPro" id="IPR017850">
    <property type="entry name" value="Alkaline_phosphatase_core_sf"/>
</dbReference>